<reference evidence="3" key="1">
    <citation type="journal article" date="2014" name="BMC Genomics">
        <title>Genome characteristics reveal the impact of lichenization on lichen-forming fungus Endocarpon pusillum Hedwig (Verrucariales, Ascomycota).</title>
        <authorList>
            <person name="Wang Y.-Y."/>
            <person name="Liu B."/>
            <person name="Zhang X.-Y."/>
            <person name="Zhou Q.-M."/>
            <person name="Zhang T."/>
            <person name="Li H."/>
            <person name="Yu Y.-F."/>
            <person name="Zhang X.-L."/>
            <person name="Hao X.-Y."/>
            <person name="Wang M."/>
            <person name="Wang L."/>
            <person name="Wei J.-C."/>
        </authorList>
    </citation>
    <scope>NUCLEOTIDE SEQUENCE [LARGE SCALE GENOMIC DNA]</scope>
    <source>
        <strain evidence="3">Z07020 / HMAS-L-300199</strain>
    </source>
</reference>
<dbReference type="OrthoDB" id="2735536at2759"/>
<dbReference type="Pfam" id="PF11709">
    <property type="entry name" value="Mit_ribos_Mrp51"/>
    <property type="match status" value="1"/>
</dbReference>
<feature type="compositionally biased region" description="Low complexity" evidence="1">
    <location>
        <begin position="23"/>
        <end position="35"/>
    </location>
</feature>
<evidence type="ECO:0000313" key="3">
    <source>
        <dbReference type="Proteomes" id="UP000019373"/>
    </source>
</evidence>
<accession>U1HL12</accession>
<dbReference type="RefSeq" id="XP_007804669.1">
    <property type="nucleotide sequence ID" value="XM_007806478.1"/>
</dbReference>
<dbReference type="PANTHER" id="PTHR28058:SF1">
    <property type="entry name" value="SMALL RIBOSOMAL SUBUNIT PROTEIN BS1M"/>
    <property type="match status" value="1"/>
</dbReference>
<dbReference type="GeneID" id="19238670"/>
<dbReference type="AlphaFoldDB" id="U1HL12"/>
<feature type="region of interest" description="Disordered" evidence="1">
    <location>
        <begin position="23"/>
        <end position="48"/>
    </location>
</feature>
<dbReference type="PANTHER" id="PTHR28058">
    <property type="entry name" value="37S RIBOSOMAL PROTEIN MRP51, MITOCHONDRIAL"/>
    <property type="match status" value="1"/>
</dbReference>
<proteinExistence type="predicted"/>
<dbReference type="OMA" id="ELHMPMS"/>
<keyword evidence="3" id="KW-1185">Reference proteome</keyword>
<feature type="compositionally biased region" description="Basic and acidic residues" evidence="1">
    <location>
        <begin position="406"/>
        <end position="418"/>
    </location>
</feature>
<dbReference type="EMBL" id="KE721401">
    <property type="protein sequence ID" value="ERF69639.1"/>
    <property type="molecule type" value="Genomic_DNA"/>
</dbReference>
<dbReference type="InterPro" id="IPR016712">
    <property type="entry name" value="Rbsml_bS1m-like"/>
</dbReference>
<evidence type="ECO:0000256" key="1">
    <source>
        <dbReference type="SAM" id="MobiDB-lite"/>
    </source>
</evidence>
<protein>
    <submittedName>
        <fullName evidence="2">Uncharacterized protein</fullName>
    </submittedName>
</protein>
<feature type="region of interest" description="Disordered" evidence="1">
    <location>
        <begin position="394"/>
        <end position="418"/>
    </location>
</feature>
<dbReference type="Proteomes" id="UP000019373">
    <property type="component" value="Unassembled WGS sequence"/>
</dbReference>
<name>U1HL12_ENDPU</name>
<organism evidence="2 3">
    <name type="scientific">Endocarpon pusillum (strain Z07020 / HMAS-L-300199)</name>
    <name type="common">Lichen-forming fungus</name>
    <dbReference type="NCBI Taxonomy" id="1263415"/>
    <lineage>
        <taxon>Eukaryota</taxon>
        <taxon>Fungi</taxon>
        <taxon>Dikarya</taxon>
        <taxon>Ascomycota</taxon>
        <taxon>Pezizomycotina</taxon>
        <taxon>Eurotiomycetes</taxon>
        <taxon>Chaetothyriomycetidae</taxon>
        <taxon>Verrucariales</taxon>
        <taxon>Verrucariaceae</taxon>
        <taxon>Endocarpon</taxon>
    </lineage>
</organism>
<dbReference type="GO" id="GO:0070124">
    <property type="term" value="P:mitochondrial translational initiation"/>
    <property type="evidence" value="ECO:0007669"/>
    <property type="project" value="TreeGrafter"/>
</dbReference>
<sequence>MAAARLSPAASVLRNSRLFSIPPTLNPPTSLTSDSATQPYPAHAAIETPPSSWDRGDWGFKRSLPLKSTTRTGTTTIRVRKGIDSAEHITDFESAGDHVLTLRKWKELHLPLRFTKKRTRDENTSVFEARVDNISSSTSSTHRRWRYDGPWLAGQPGWEFDALLKRVRARKVEFQEFVRARLNAERTISRRQEAIDAGQDLNKERVGISDEEFDEHVRYLRATPSAFGPLIAEFLDLPEGPKGTEGAASPKDGFSYGRTTVAAETYSEAGPPRTHPSAGLSYYRSGAHLPNHPTYGPQQFNAPVVARVLKPSIRRRMGDVGVAGFVIPPGPASHLLDTKPWQPVPGGLKMVVRPTKAAIGSDGRVMLNVLKANDDLKKVYNTFLEDKPRAMSAVSKTRMASMPPLDEQRRTETKASRETKPHLDMLDNLMYANEDREHI</sequence>
<dbReference type="GO" id="GO:0005763">
    <property type="term" value="C:mitochondrial small ribosomal subunit"/>
    <property type="evidence" value="ECO:0007669"/>
    <property type="project" value="TreeGrafter"/>
</dbReference>
<evidence type="ECO:0000313" key="2">
    <source>
        <dbReference type="EMBL" id="ERF69639.1"/>
    </source>
</evidence>
<dbReference type="GO" id="GO:0003735">
    <property type="term" value="F:structural constituent of ribosome"/>
    <property type="evidence" value="ECO:0007669"/>
    <property type="project" value="TreeGrafter"/>
</dbReference>
<dbReference type="HOGENOM" id="CLU_024465_0_0_1"/>
<gene>
    <name evidence="2" type="ORF">EPUS_03631</name>
</gene>
<dbReference type="eggNOG" id="ENOG502SBK0">
    <property type="taxonomic scope" value="Eukaryota"/>
</dbReference>